<dbReference type="InterPro" id="IPR011009">
    <property type="entry name" value="Kinase-like_dom_sf"/>
</dbReference>
<dbReference type="OrthoDB" id="538607at2759"/>
<dbReference type="AlphaFoldDB" id="A0A067PJZ6"/>
<dbReference type="Pfam" id="PF07714">
    <property type="entry name" value="PK_Tyr_Ser-Thr"/>
    <property type="match status" value="1"/>
</dbReference>
<dbReference type="PROSITE" id="PS50011">
    <property type="entry name" value="PROTEIN_KINASE_DOM"/>
    <property type="match status" value="1"/>
</dbReference>
<dbReference type="InParanoid" id="A0A067PJZ6"/>
<sequence>MLLTILEEQLRDFEEMDGGGAYTDIQRARCYWPGVSVVIRRWRRELSEDEENKLQRLLGMWARLTRRHRILGFCRLDHNRRASIVVPFYPKGNIIEYLERHSDVNDVDVLTLFFQVAAALANAHSMSPPLIHGNVRGSNILIHWDEEPIVTDFGLRELNPQKDLSTACRWLAPEILYPKGGPWVPGASDVYSFGMTMLEVCTGSRPFKDISGDQVMLDVSSGQRPKRPSHQDCKNFFIADNLWNIITDCWKHDPADRPTMNTLYTRLYRLRGSLAREWA</sequence>
<dbReference type="PANTHER" id="PTHR44329">
    <property type="entry name" value="SERINE/THREONINE-PROTEIN KINASE TNNI3K-RELATED"/>
    <property type="match status" value="1"/>
</dbReference>
<dbReference type="InterPro" id="IPR051681">
    <property type="entry name" value="Ser/Thr_Kinases-Pseudokinases"/>
</dbReference>
<dbReference type="SUPFAM" id="SSF56112">
    <property type="entry name" value="Protein kinase-like (PK-like)"/>
    <property type="match status" value="1"/>
</dbReference>
<dbReference type="HOGENOM" id="CLU_000288_7_18_1"/>
<dbReference type="PIRSF" id="PIRSF000654">
    <property type="entry name" value="Integrin-linked_kinase"/>
    <property type="match status" value="1"/>
</dbReference>
<keyword evidence="3" id="KW-1185">Reference proteome</keyword>
<protein>
    <recommendedName>
        <fullName evidence="1">Protein kinase domain-containing protein</fullName>
    </recommendedName>
</protein>
<dbReference type="InterPro" id="IPR000719">
    <property type="entry name" value="Prot_kinase_dom"/>
</dbReference>
<dbReference type="Gene3D" id="1.10.510.10">
    <property type="entry name" value="Transferase(Phosphotransferase) domain 1"/>
    <property type="match status" value="1"/>
</dbReference>
<dbReference type="GO" id="GO:0004674">
    <property type="term" value="F:protein serine/threonine kinase activity"/>
    <property type="evidence" value="ECO:0007669"/>
    <property type="project" value="TreeGrafter"/>
</dbReference>
<dbReference type="GO" id="GO:0005524">
    <property type="term" value="F:ATP binding"/>
    <property type="evidence" value="ECO:0007669"/>
    <property type="project" value="InterPro"/>
</dbReference>
<feature type="domain" description="Protein kinase" evidence="1">
    <location>
        <begin position="11"/>
        <end position="269"/>
    </location>
</feature>
<evidence type="ECO:0000313" key="3">
    <source>
        <dbReference type="Proteomes" id="UP000027265"/>
    </source>
</evidence>
<evidence type="ECO:0000313" key="2">
    <source>
        <dbReference type="EMBL" id="KDQ50776.1"/>
    </source>
</evidence>
<proteinExistence type="predicted"/>
<accession>A0A067PJZ6</accession>
<name>A0A067PJZ6_9AGAM</name>
<dbReference type="EMBL" id="KL197755">
    <property type="protein sequence ID" value="KDQ50776.1"/>
    <property type="molecule type" value="Genomic_DNA"/>
</dbReference>
<reference evidence="3" key="1">
    <citation type="journal article" date="2014" name="Proc. Natl. Acad. Sci. U.S.A.">
        <title>Extensive sampling of basidiomycete genomes demonstrates inadequacy of the white-rot/brown-rot paradigm for wood decay fungi.</title>
        <authorList>
            <person name="Riley R."/>
            <person name="Salamov A.A."/>
            <person name="Brown D.W."/>
            <person name="Nagy L.G."/>
            <person name="Floudas D."/>
            <person name="Held B.W."/>
            <person name="Levasseur A."/>
            <person name="Lombard V."/>
            <person name="Morin E."/>
            <person name="Otillar R."/>
            <person name="Lindquist E.A."/>
            <person name="Sun H."/>
            <person name="LaButti K.M."/>
            <person name="Schmutz J."/>
            <person name="Jabbour D."/>
            <person name="Luo H."/>
            <person name="Baker S.E."/>
            <person name="Pisabarro A.G."/>
            <person name="Walton J.D."/>
            <person name="Blanchette R.A."/>
            <person name="Henrissat B."/>
            <person name="Martin F."/>
            <person name="Cullen D."/>
            <person name="Hibbett D.S."/>
            <person name="Grigoriev I.V."/>
        </authorList>
    </citation>
    <scope>NUCLEOTIDE SEQUENCE [LARGE SCALE GENOMIC DNA]</scope>
    <source>
        <strain evidence="3">MUCL 33604</strain>
    </source>
</reference>
<organism evidence="2 3">
    <name type="scientific">Jaapia argillacea MUCL 33604</name>
    <dbReference type="NCBI Taxonomy" id="933084"/>
    <lineage>
        <taxon>Eukaryota</taxon>
        <taxon>Fungi</taxon>
        <taxon>Dikarya</taxon>
        <taxon>Basidiomycota</taxon>
        <taxon>Agaricomycotina</taxon>
        <taxon>Agaricomycetes</taxon>
        <taxon>Agaricomycetidae</taxon>
        <taxon>Jaapiales</taxon>
        <taxon>Jaapiaceae</taxon>
        <taxon>Jaapia</taxon>
    </lineage>
</organism>
<gene>
    <name evidence="2" type="ORF">JAAARDRAFT_211486</name>
</gene>
<evidence type="ECO:0000259" key="1">
    <source>
        <dbReference type="PROSITE" id="PS50011"/>
    </source>
</evidence>
<dbReference type="Proteomes" id="UP000027265">
    <property type="component" value="Unassembled WGS sequence"/>
</dbReference>
<dbReference type="InterPro" id="IPR001245">
    <property type="entry name" value="Ser-Thr/Tyr_kinase_cat_dom"/>
</dbReference>
<dbReference type="STRING" id="933084.A0A067PJZ6"/>